<dbReference type="RefSeq" id="WP_169409433.1">
    <property type="nucleotide sequence ID" value="NZ_BMLI01000004.1"/>
</dbReference>
<dbReference type="PROSITE" id="PS51819">
    <property type="entry name" value="VOC"/>
    <property type="match status" value="1"/>
</dbReference>
<dbReference type="SUPFAM" id="SSF54593">
    <property type="entry name" value="Glyoxalase/Bleomycin resistance protein/Dihydroxybiphenyl dioxygenase"/>
    <property type="match status" value="1"/>
</dbReference>
<comment type="caution">
    <text evidence="2">The sequence shown here is derived from an EMBL/GenBank/DDBJ whole genome shotgun (WGS) entry which is preliminary data.</text>
</comment>
<accession>A0ABQ2IIM6</accession>
<organism evidence="2 3">
    <name type="scientific">Dyadobacter beijingensis</name>
    <dbReference type="NCBI Taxonomy" id="365489"/>
    <lineage>
        <taxon>Bacteria</taxon>
        <taxon>Pseudomonadati</taxon>
        <taxon>Bacteroidota</taxon>
        <taxon>Cytophagia</taxon>
        <taxon>Cytophagales</taxon>
        <taxon>Spirosomataceae</taxon>
        <taxon>Dyadobacter</taxon>
    </lineage>
</organism>
<dbReference type="InterPro" id="IPR037523">
    <property type="entry name" value="VOC_core"/>
</dbReference>
<name>A0ABQ2IIM6_9BACT</name>
<evidence type="ECO:0000313" key="2">
    <source>
        <dbReference type="EMBL" id="GGN11729.1"/>
    </source>
</evidence>
<evidence type="ECO:0000259" key="1">
    <source>
        <dbReference type="PROSITE" id="PS51819"/>
    </source>
</evidence>
<sequence length="124" mass="14216">MNFKINQITPLLLVRELGEAIAFYVRQLDFTLAFRYDDFYAGIEKDGYSIHLKTDYDTTKTQTTRSSDEQVDLLFSVGDVTAVFAEISKRNIEIVQPLREMPYGKEFYIADPDGYVIAFVGSVH</sequence>
<dbReference type="Proteomes" id="UP000632339">
    <property type="component" value="Unassembled WGS sequence"/>
</dbReference>
<reference evidence="3" key="1">
    <citation type="journal article" date="2019" name="Int. J. Syst. Evol. Microbiol.">
        <title>The Global Catalogue of Microorganisms (GCM) 10K type strain sequencing project: providing services to taxonomists for standard genome sequencing and annotation.</title>
        <authorList>
            <consortium name="The Broad Institute Genomics Platform"/>
            <consortium name="The Broad Institute Genome Sequencing Center for Infectious Disease"/>
            <person name="Wu L."/>
            <person name="Ma J."/>
        </authorList>
    </citation>
    <scope>NUCLEOTIDE SEQUENCE [LARGE SCALE GENOMIC DNA]</scope>
    <source>
        <strain evidence="3">CGMCC 1.6375</strain>
    </source>
</reference>
<dbReference type="Pfam" id="PF00903">
    <property type="entry name" value="Glyoxalase"/>
    <property type="match status" value="1"/>
</dbReference>
<feature type="domain" description="VOC" evidence="1">
    <location>
        <begin position="4"/>
        <end position="122"/>
    </location>
</feature>
<evidence type="ECO:0000313" key="3">
    <source>
        <dbReference type="Proteomes" id="UP000632339"/>
    </source>
</evidence>
<dbReference type="InterPro" id="IPR004360">
    <property type="entry name" value="Glyas_Fos-R_dOase_dom"/>
</dbReference>
<proteinExistence type="predicted"/>
<dbReference type="EMBL" id="BMLI01000004">
    <property type="protein sequence ID" value="GGN11729.1"/>
    <property type="molecule type" value="Genomic_DNA"/>
</dbReference>
<dbReference type="InterPro" id="IPR029068">
    <property type="entry name" value="Glyas_Bleomycin-R_OHBP_Dase"/>
</dbReference>
<keyword evidence="3" id="KW-1185">Reference proteome</keyword>
<dbReference type="Gene3D" id="3.10.180.10">
    <property type="entry name" value="2,3-Dihydroxybiphenyl 1,2-Dioxygenase, domain 1"/>
    <property type="match status" value="1"/>
</dbReference>
<gene>
    <name evidence="2" type="ORF">GCM10010967_54640</name>
</gene>
<protein>
    <recommendedName>
        <fullName evidence="1">VOC domain-containing protein</fullName>
    </recommendedName>
</protein>